<keyword evidence="2" id="KW-1185">Reference proteome</keyword>
<dbReference type="EMBL" id="SPMX01000018">
    <property type="protein sequence ID" value="NMQ05261.1"/>
    <property type="molecule type" value="Genomic_DNA"/>
</dbReference>
<protein>
    <submittedName>
        <fullName evidence="1">Uncharacterized protein</fullName>
    </submittedName>
</protein>
<proteinExistence type="predicted"/>
<sequence>MPLILSTNRIVQPVGAVGINQRNPLTRGLVSLICPGCGLRDLVSGRVGASAGIRHALTSKGKSWSLDGTASTVIDMGGMPPNLPDLSGTYTLAAIVIPDGTSAVGPVIRLFDGTRNIQIGYIVNNGWMGMQSTVSNSSRAISVSSAYGKFHTFIGSHANGADIDTLVNGEILGKAGAAGPSLTTAGYYLNNPDITATTARVLLVAIWNRFLTVGEKRAFTRNPWDLFESAGLWIDQPTEASAGLAGSATGQASASGSLTTGIPLSGAAVVQVTGSGSLTTQIPLSGSAASVSVASGVLTTTLQLSGAALAQAGATGALTTQIRLSGAAVMQALASAGLTTAPQGLSGGAIASATATGTLTTGIPIAGNATAFVTGAGGLTTAIRLSGAAVAVCNATGDLIVSGGLSAAAVAQVIATGTLSTQIRLSAAAVLSALAIAVLMSDSGIGWIADPRYRASGFTRSYRACLP</sequence>
<accession>A0ABX1T9T3</accession>
<reference evidence="1" key="1">
    <citation type="submission" date="2019-03" db="EMBL/GenBank/DDBJ databases">
        <title>Metabolic reconstructions from genomes of highly enriched 'Candidatus Accumulibacter' and 'Candidatus Competibacter' bioreactor populations.</title>
        <authorList>
            <person name="Annavajhala M.K."/>
            <person name="Welles L."/>
            <person name="Abbas B."/>
            <person name="Sorokin D."/>
            <person name="Park H."/>
            <person name="Van Loosdrecht M."/>
            <person name="Chandran K."/>
        </authorList>
    </citation>
    <scope>NUCLEOTIDE SEQUENCE</scope>
    <source>
        <strain evidence="1">SBR_L</strain>
    </source>
</reference>
<name>A0ABX1T9T3_9PROT</name>
<evidence type="ECO:0000313" key="2">
    <source>
        <dbReference type="Proteomes" id="UP000886469"/>
    </source>
</evidence>
<gene>
    <name evidence="1" type="ORF">E4Q08_08255</name>
</gene>
<organism evidence="1 2">
    <name type="scientific">Candidatus Accumulibacter contiguus</name>
    <dbReference type="NCBI Taxonomy" id="2954381"/>
    <lineage>
        <taxon>Bacteria</taxon>
        <taxon>Pseudomonadati</taxon>
        <taxon>Pseudomonadota</taxon>
        <taxon>Betaproteobacteria</taxon>
        <taxon>Candidatus Accumulibacter</taxon>
    </lineage>
</organism>
<dbReference type="RefSeq" id="WP_169070026.1">
    <property type="nucleotide sequence ID" value="NZ_SPMX01000018.1"/>
</dbReference>
<dbReference type="Proteomes" id="UP000886469">
    <property type="component" value="Unassembled WGS sequence"/>
</dbReference>
<comment type="caution">
    <text evidence="1">The sequence shown here is derived from an EMBL/GenBank/DDBJ whole genome shotgun (WGS) entry which is preliminary data.</text>
</comment>
<evidence type="ECO:0000313" key="1">
    <source>
        <dbReference type="EMBL" id="NMQ05261.1"/>
    </source>
</evidence>